<dbReference type="STRING" id="710685.MycrhN_1089"/>
<dbReference type="InterPro" id="IPR018391">
    <property type="entry name" value="PQQ_b-propeller_rpt"/>
</dbReference>
<dbReference type="Proteomes" id="UP000005442">
    <property type="component" value="Chromosome"/>
</dbReference>
<dbReference type="Pfam" id="PF02239">
    <property type="entry name" value="Cytochrom_D1"/>
    <property type="match status" value="1"/>
</dbReference>
<evidence type="ECO:0000313" key="2">
    <source>
        <dbReference type="EMBL" id="AEV71714.1"/>
    </source>
</evidence>
<dbReference type="Pfam" id="PF17963">
    <property type="entry name" value="Big_9"/>
    <property type="match status" value="1"/>
</dbReference>
<dbReference type="RefSeq" id="WP_014209529.1">
    <property type="nucleotide sequence ID" value="NC_016604.1"/>
</dbReference>
<dbReference type="PATRIC" id="fig|710685.3.peg.1098"/>
<feature type="compositionally biased region" description="Basic and acidic residues" evidence="1">
    <location>
        <begin position="130"/>
        <end position="141"/>
    </location>
</feature>
<dbReference type="EMBL" id="CP003169">
    <property type="protein sequence ID" value="AEV71714.1"/>
    <property type="molecule type" value="Genomic_DNA"/>
</dbReference>
<dbReference type="InterPro" id="IPR015943">
    <property type="entry name" value="WD40/YVTN_repeat-like_dom_sf"/>
</dbReference>
<dbReference type="InterPro" id="IPR051200">
    <property type="entry name" value="Host-pathogen_enzymatic-act"/>
</dbReference>
<dbReference type="SUPFAM" id="SSF50974">
    <property type="entry name" value="Nitrous oxide reductase, N-terminal domain"/>
    <property type="match status" value="1"/>
</dbReference>
<dbReference type="InterPro" id="IPR019405">
    <property type="entry name" value="Lactonase_7-beta_prop"/>
</dbReference>
<gene>
    <name evidence="2" type="ordered locus">MycrhN_1089</name>
</gene>
<dbReference type="AlphaFoldDB" id="G8RV33"/>
<dbReference type="Gene3D" id="2.130.10.10">
    <property type="entry name" value="YVTN repeat-like/Quinoprotein amine dehydrogenase"/>
    <property type="match status" value="3"/>
</dbReference>
<feature type="compositionally biased region" description="Basic and acidic residues" evidence="1">
    <location>
        <begin position="158"/>
        <end position="172"/>
    </location>
</feature>
<reference evidence="2 3" key="1">
    <citation type="submission" date="2011-12" db="EMBL/GenBank/DDBJ databases">
        <title>Complete sequence of Mycobacterium rhodesiae NBB3.</title>
        <authorList>
            <consortium name="US DOE Joint Genome Institute"/>
            <person name="Lucas S."/>
            <person name="Han J."/>
            <person name="Lapidus A."/>
            <person name="Cheng J.-F."/>
            <person name="Goodwin L."/>
            <person name="Pitluck S."/>
            <person name="Peters L."/>
            <person name="Mikhailova N."/>
            <person name="Gu W."/>
            <person name="Detter J.C."/>
            <person name="Han C."/>
            <person name="Tapia R."/>
            <person name="Land M."/>
            <person name="Hauser L."/>
            <person name="Kyrpides N."/>
            <person name="Ivanova N."/>
            <person name="Pagani I."/>
            <person name="Mattes T."/>
            <person name="Holmes A."/>
            <person name="Rutledge P."/>
            <person name="Paulsen I."/>
            <person name="Coleman N."/>
            <person name="Woyke T."/>
        </authorList>
    </citation>
    <scope>NUCLEOTIDE SEQUENCE [LARGE SCALE GENOMIC DNA]</scope>
    <source>
        <strain evidence="2 3">NBB3</strain>
    </source>
</reference>
<dbReference type="InterPro" id="IPR011964">
    <property type="entry name" value="YVTN_b-propeller_repeat"/>
</dbReference>
<dbReference type="HOGENOM" id="CLU_384423_0_0_11"/>
<feature type="compositionally biased region" description="Low complexity" evidence="1">
    <location>
        <begin position="32"/>
        <end position="69"/>
    </location>
</feature>
<feature type="region of interest" description="Disordered" evidence="1">
    <location>
        <begin position="32"/>
        <end position="186"/>
    </location>
</feature>
<sequence>MENAKYIGRVGALAVALGIGTAVIALPWVAVADPSSESSADSSADSSTSGSDSPGSESPSAQDGSSDKGSSSDKDSSAAKSTSTDDSTPATSVSASGGANTTVKTSEEAESSEGSNEKSETSDEGIDESSDTKGSADKPVNEDAEEDENIVEVAEFPDEPKPNGGDSDHDGRTAAQPIPAPPAERATAEPLVLAEDADSVEDAPADTGARAENATVATISVFTEDILKTDAVAPATARMTVAEPAEAVAEGSPVSVVPDLVTGLLTWVGWDPSMGDAPALPPMEAPALLGLFELARRQDQRDLLNRAPTTAYNPRENVELDNGVIIGDLHAGDPDGDPLTFTVTQQPRYGSLVVHRDGTFTYTPDAKYPDAELDSFIVDIDDGLAYRRAGPAVSLGVSLHRGPVVALPDDDVVDSHPDVVVTPHVVDTIAVGDAPAGVAVSPDSATVYVTNSGNDTVSVIDAATNTVTATIDVGDTPFGLAVSPDGAAVYVSNSADGTVSVIDTASNTVTATVAVGTNAGQLVVSSDGARVYVANTAEDTVYVIDTESNAVLSTFATGDAPGGMALSADGATLYVANNLAGTVSVIDTVTGGLIDTVDVGDFPTMLLLSPDGSLLYVADDAGFVDTVSVIDTATNTYVDVIEGAPDPLGLAISPNGTYLYVANFGNYAYNTLTVFNTSTEAIVATITVGNGPTFVTISPDGDYLYVLNTGDDTVSVIAL</sequence>
<accession>G8RV33</accession>
<organism evidence="2 3">
    <name type="scientific">Mycolicibacterium rhodesiae (strain NBB3)</name>
    <name type="common">Mycobacterium rhodesiae</name>
    <dbReference type="NCBI Taxonomy" id="710685"/>
    <lineage>
        <taxon>Bacteria</taxon>
        <taxon>Bacillati</taxon>
        <taxon>Actinomycetota</taxon>
        <taxon>Actinomycetes</taxon>
        <taxon>Mycobacteriales</taxon>
        <taxon>Mycobacteriaceae</taxon>
        <taxon>Mycolicibacterium</taxon>
    </lineage>
</organism>
<dbReference type="OrthoDB" id="4627279at2"/>
<dbReference type="Pfam" id="PF10282">
    <property type="entry name" value="Lactonase"/>
    <property type="match status" value="1"/>
</dbReference>
<dbReference type="InterPro" id="IPR011045">
    <property type="entry name" value="N2O_reductase_N"/>
</dbReference>
<dbReference type="NCBIfam" id="TIGR02276">
    <property type="entry name" value="beta_rpt_yvtn"/>
    <property type="match status" value="5"/>
</dbReference>
<proteinExistence type="predicted"/>
<dbReference type="eggNOG" id="COG3391">
    <property type="taxonomic scope" value="Bacteria"/>
</dbReference>
<dbReference type="KEGG" id="mrh:MycrhN_1089"/>
<dbReference type="PANTHER" id="PTHR47197:SF3">
    <property type="entry name" value="DIHYDRO-HEME D1 DEHYDROGENASE"/>
    <property type="match status" value="1"/>
</dbReference>
<name>G8RV33_MYCRN</name>
<keyword evidence="3" id="KW-1185">Reference proteome</keyword>
<evidence type="ECO:0000313" key="3">
    <source>
        <dbReference type="Proteomes" id="UP000005442"/>
    </source>
</evidence>
<dbReference type="PANTHER" id="PTHR47197">
    <property type="entry name" value="PROTEIN NIRF"/>
    <property type="match status" value="1"/>
</dbReference>
<feature type="compositionally biased region" description="Low complexity" evidence="1">
    <location>
        <begin position="78"/>
        <end position="96"/>
    </location>
</feature>
<dbReference type="SMART" id="SM00564">
    <property type="entry name" value="PQQ"/>
    <property type="match status" value="4"/>
</dbReference>
<evidence type="ECO:0000256" key="1">
    <source>
        <dbReference type="SAM" id="MobiDB-lite"/>
    </source>
</evidence>
<protein>
    <submittedName>
        <fullName evidence="2">YVTN family beta-propeller repeat protein</fullName>
    </submittedName>
</protein>